<gene>
    <name evidence="1" type="ORF">DUI87_15866</name>
</gene>
<comment type="caution">
    <text evidence="1">The sequence shown here is derived from an EMBL/GenBank/DDBJ whole genome shotgun (WGS) entry which is preliminary data.</text>
</comment>
<evidence type="ECO:0000313" key="2">
    <source>
        <dbReference type="Proteomes" id="UP000269221"/>
    </source>
</evidence>
<dbReference type="Proteomes" id="UP000269221">
    <property type="component" value="Unassembled WGS sequence"/>
</dbReference>
<organism evidence="1 2">
    <name type="scientific">Hirundo rustica rustica</name>
    <dbReference type="NCBI Taxonomy" id="333673"/>
    <lineage>
        <taxon>Eukaryota</taxon>
        <taxon>Metazoa</taxon>
        <taxon>Chordata</taxon>
        <taxon>Craniata</taxon>
        <taxon>Vertebrata</taxon>
        <taxon>Euteleostomi</taxon>
        <taxon>Archelosauria</taxon>
        <taxon>Archosauria</taxon>
        <taxon>Dinosauria</taxon>
        <taxon>Saurischia</taxon>
        <taxon>Theropoda</taxon>
        <taxon>Coelurosauria</taxon>
        <taxon>Aves</taxon>
        <taxon>Neognathae</taxon>
        <taxon>Neoaves</taxon>
        <taxon>Telluraves</taxon>
        <taxon>Australaves</taxon>
        <taxon>Passeriformes</taxon>
        <taxon>Sylvioidea</taxon>
        <taxon>Hirundinidae</taxon>
        <taxon>Hirundo</taxon>
    </lineage>
</organism>
<dbReference type="EMBL" id="QRBI01000120">
    <property type="protein sequence ID" value="RMC06432.1"/>
    <property type="molecule type" value="Genomic_DNA"/>
</dbReference>
<name>A0A3M0JZP7_HIRRU</name>
<evidence type="ECO:0000313" key="1">
    <source>
        <dbReference type="EMBL" id="RMC06432.1"/>
    </source>
</evidence>
<protein>
    <submittedName>
        <fullName evidence="1">Uncharacterized protein</fullName>
    </submittedName>
</protein>
<dbReference type="AlphaFoldDB" id="A0A3M0JZP7"/>
<sequence length="187" mass="21322">MKILIYPCKKFFFFSTVNHRWEFLTPEEPGFFGSDVSTAIFEKNPLRCERVENSTTLPGLCSSQILCWFQPIQEQSRTWVQTTHGCRSSRWGCEHRTCPSSPSSHRGLASRDRKLLDLPGEGKEMNTHGGGQDLAKEAEIIFEDQNKEWVKKRKVGAVKTTGTKKEAMDGEGNGGTIDWKTYDWKTI</sequence>
<proteinExistence type="predicted"/>
<keyword evidence="2" id="KW-1185">Reference proteome</keyword>
<reference evidence="1 2" key="1">
    <citation type="submission" date="2018-07" db="EMBL/GenBank/DDBJ databases">
        <title>A high quality draft genome assembly of the barn swallow (H. rustica rustica).</title>
        <authorList>
            <person name="Formenti G."/>
            <person name="Chiara M."/>
            <person name="Poveda L."/>
            <person name="Francoijs K.-J."/>
            <person name="Bonisoli-Alquati A."/>
            <person name="Canova L."/>
            <person name="Gianfranceschi L."/>
            <person name="Horner D.S."/>
            <person name="Saino N."/>
        </authorList>
    </citation>
    <scope>NUCLEOTIDE SEQUENCE [LARGE SCALE GENOMIC DNA]</scope>
    <source>
        <strain evidence="1">Chelidonia</strain>
        <tissue evidence="1">Blood</tissue>
    </source>
</reference>
<accession>A0A3M0JZP7</accession>